<sequence>MHQAHGVRLKTFLKNYFTDNTFKNDLTVAELRRHCQHRERSFFVETPTMEVLRITLNHTTGKQLVVTHRENGDPTLAFYKRGRTLITLTYWEVNQILTLHKPLLAMARKHFKGRFIPPTQRIANPGNFMLYFKTLRNKPFVLIERDDVFTEMGNLYPELQKLYLGKTSWKTLCENRELIISTLLRCADP</sequence>
<proteinExistence type="predicted"/>
<gene>
    <name evidence="1" type="ORF">KUF71_006682</name>
</gene>
<reference evidence="1" key="1">
    <citation type="submission" date="2021-07" db="EMBL/GenBank/DDBJ databases">
        <authorList>
            <person name="Catto M.A."/>
            <person name="Jacobson A."/>
            <person name="Kennedy G."/>
            <person name="Labadie P."/>
            <person name="Hunt B.G."/>
            <person name="Srinivasan R."/>
        </authorList>
    </citation>
    <scope>NUCLEOTIDE SEQUENCE</scope>
    <source>
        <strain evidence="1">PL_HMW_Pooled</strain>
        <tissue evidence="1">Head</tissue>
    </source>
</reference>
<name>A0AAE1LGB7_9NEOP</name>
<dbReference type="Proteomes" id="UP001219518">
    <property type="component" value="Unassembled WGS sequence"/>
</dbReference>
<keyword evidence="2" id="KW-1185">Reference proteome</keyword>
<reference evidence="1" key="2">
    <citation type="journal article" date="2023" name="BMC Genomics">
        <title>Pest status, molecular evolution, and epigenetic factors derived from the genome assembly of Frankliniella fusca, a thysanopteran phytovirus vector.</title>
        <authorList>
            <person name="Catto M.A."/>
            <person name="Labadie P.E."/>
            <person name="Jacobson A.L."/>
            <person name="Kennedy G.G."/>
            <person name="Srinivasan R."/>
            <person name="Hunt B.G."/>
        </authorList>
    </citation>
    <scope>NUCLEOTIDE SEQUENCE</scope>
    <source>
        <strain evidence="1">PL_HMW_Pooled</strain>
    </source>
</reference>
<accession>A0AAE1LGB7</accession>
<dbReference type="GO" id="GO:0008168">
    <property type="term" value="F:methyltransferase activity"/>
    <property type="evidence" value="ECO:0007669"/>
    <property type="project" value="UniProtKB-KW"/>
</dbReference>
<protein>
    <submittedName>
        <fullName evidence="1">Modification methylase DsaV</fullName>
    </submittedName>
</protein>
<dbReference type="GO" id="GO:0032259">
    <property type="term" value="P:methylation"/>
    <property type="evidence" value="ECO:0007669"/>
    <property type="project" value="UniProtKB-KW"/>
</dbReference>
<evidence type="ECO:0000313" key="2">
    <source>
        <dbReference type="Proteomes" id="UP001219518"/>
    </source>
</evidence>
<keyword evidence="1" id="KW-0489">Methyltransferase</keyword>
<keyword evidence="1" id="KW-0808">Transferase</keyword>
<organism evidence="1 2">
    <name type="scientific">Frankliniella fusca</name>
    <dbReference type="NCBI Taxonomy" id="407009"/>
    <lineage>
        <taxon>Eukaryota</taxon>
        <taxon>Metazoa</taxon>
        <taxon>Ecdysozoa</taxon>
        <taxon>Arthropoda</taxon>
        <taxon>Hexapoda</taxon>
        <taxon>Insecta</taxon>
        <taxon>Pterygota</taxon>
        <taxon>Neoptera</taxon>
        <taxon>Paraneoptera</taxon>
        <taxon>Thysanoptera</taxon>
        <taxon>Terebrantia</taxon>
        <taxon>Thripoidea</taxon>
        <taxon>Thripidae</taxon>
        <taxon>Frankliniella</taxon>
    </lineage>
</organism>
<comment type="caution">
    <text evidence="1">The sequence shown here is derived from an EMBL/GenBank/DDBJ whole genome shotgun (WGS) entry which is preliminary data.</text>
</comment>
<feature type="non-terminal residue" evidence="1">
    <location>
        <position position="1"/>
    </location>
</feature>
<dbReference type="EMBL" id="JAHWGI010000670">
    <property type="protein sequence ID" value="KAK3917047.1"/>
    <property type="molecule type" value="Genomic_DNA"/>
</dbReference>
<evidence type="ECO:0000313" key="1">
    <source>
        <dbReference type="EMBL" id="KAK3917047.1"/>
    </source>
</evidence>
<dbReference type="AlphaFoldDB" id="A0AAE1LGB7"/>